<dbReference type="EMBL" id="JELW01000079">
    <property type="protein sequence ID" value="EXU95459.1"/>
    <property type="molecule type" value="Genomic_DNA"/>
</dbReference>
<gene>
    <name evidence="2" type="ORF">X797_011443</name>
</gene>
<dbReference type="Proteomes" id="UP000030151">
    <property type="component" value="Unassembled WGS sequence"/>
</dbReference>
<feature type="compositionally biased region" description="Low complexity" evidence="1">
    <location>
        <begin position="86"/>
        <end position="98"/>
    </location>
</feature>
<dbReference type="eggNOG" id="ENOG502R14N">
    <property type="taxonomic scope" value="Eukaryota"/>
</dbReference>
<organism evidence="2 3">
    <name type="scientific">Metarhizium robertsii</name>
    <dbReference type="NCBI Taxonomy" id="568076"/>
    <lineage>
        <taxon>Eukaryota</taxon>
        <taxon>Fungi</taxon>
        <taxon>Dikarya</taxon>
        <taxon>Ascomycota</taxon>
        <taxon>Pezizomycotina</taxon>
        <taxon>Sordariomycetes</taxon>
        <taxon>Hypocreomycetidae</taxon>
        <taxon>Hypocreales</taxon>
        <taxon>Clavicipitaceae</taxon>
        <taxon>Metarhizium</taxon>
    </lineage>
</organism>
<dbReference type="OrthoDB" id="550575at2759"/>
<dbReference type="Gene3D" id="3.80.10.10">
    <property type="entry name" value="Ribonuclease Inhibitor"/>
    <property type="match status" value="1"/>
</dbReference>
<proteinExistence type="predicted"/>
<protein>
    <submittedName>
        <fullName evidence="2">Antagonist of mitotic exit network domain protein</fullName>
    </submittedName>
</protein>
<evidence type="ECO:0000313" key="3">
    <source>
        <dbReference type="Proteomes" id="UP000030151"/>
    </source>
</evidence>
<dbReference type="SUPFAM" id="SSF52047">
    <property type="entry name" value="RNI-like"/>
    <property type="match status" value="1"/>
</dbReference>
<dbReference type="AlphaFoldDB" id="A0A014N6T2"/>
<feature type="region of interest" description="Disordered" evidence="1">
    <location>
        <begin position="75"/>
        <end position="101"/>
    </location>
</feature>
<sequence length="343" mass="37470">MPPVRSTKKNSHLESNAQQLSIESFFTKGVAKDASTSIANPPVISVGASPAATEALADSNTPIPVQNVVAPAEVEAPADSNPPDNSAGATSAAVGALADSNTPPPVKKVANAFQALRPDSKGQVEVYFQSDAEWEKSWQTKLGHRTKKLSFGSSFVLTKKAFQILDQWSPSMTMINGLCICRNLTHFEFQHTDVSYGAHNANELTPGTTVRLARMCPSLRFVRLQGCRNIQTDAMLIAFLSNCPNITYLELSGPASSKITQASFDALLAHPNWAPKLKTLCIPQPGPYVKREKAWLKALCAVSKERQMLTIQVTNISEEKKWGDWELTTSATEYRKGKKLRVW</sequence>
<evidence type="ECO:0000313" key="2">
    <source>
        <dbReference type="EMBL" id="EXU95459.1"/>
    </source>
</evidence>
<dbReference type="InterPro" id="IPR032675">
    <property type="entry name" value="LRR_dom_sf"/>
</dbReference>
<dbReference type="HOGENOM" id="CLU_829190_0_0_1"/>
<evidence type="ECO:0000256" key="1">
    <source>
        <dbReference type="SAM" id="MobiDB-lite"/>
    </source>
</evidence>
<comment type="caution">
    <text evidence="2">The sequence shown here is derived from an EMBL/GenBank/DDBJ whole genome shotgun (WGS) entry which is preliminary data.</text>
</comment>
<reference evidence="2 3" key="1">
    <citation type="submission" date="2014-02" db="EMBL/GenBank/DDBJ databases">
        <title>The genome sequence of the entomopathogenic fungus Metarhizium robertsii ARSEF 2575.</title>
        <authorList>
            <person name="Giuliano Garisto Donzelli B."/>
            <person name="Roe B.A."/>
            <person name="Macmil S.L."/>
            <person name="Krasnoff S.B."/>
            <person name="Gibson D.M."/>
        </authorList>
    </citation>
    <scope>NUCLEOTIDE SEQUENCE [LARGE SCALE GENOMIC DNA]</scope>
    <source>
        <strain evidence="2 3">ARSEF 2575</strain>
    </source>
</reference>
<name>A0A014N6T2_9HYPO</name>
<accession>A0A014N6T2</accession>